<dbReference type="EMBL" id="FZOB01000001">
    <property type="protein sequence ID" value="SNR61968.1"/>
    <property type="molecule type" value="Genomic_DNA"/>
</dbReference>
<dbReference type="SUPFAM" id="SSF52540">
    <property type="entry name" value="P-loop containing nucleoside triphosphate hydrolases"/>
    <property type="match status" value="1"/>
</dbReference>
<gene>
    <name evidence="1" type="ORF">SAMN06265340_101243</name>
</gene>
<dbReference type="Gene3D" id="3.40.50.300">
    <property type="entry name" value="P-loop containing nucleotide triphosphate hydrolases"/>
    <property type="match status" value="1"/>
</dbReference>
<reference evidence="2" key="1">
    <citation type="submission" date="2017-06" db="EMBL/GenBank/DDBJ databases">
        <authorList>
            <person name="Varghese N."/>
            <person name="Submissions S."/>
        </authorList>
    </citation>
    <scope>NUCLEOTIDE SEQUENCE [LARGE SCALE GENOMIC DNA]</scope>
    <source>
        <strain evidence="2">DSM 15668</strain>
    </source>
</reference>
<evidence type="ECO:0008006" key="3">
    <source>
        <dbReference type="Google" id="ProtNLM"/>
    </source>
</evidence>
<dbReference type="InterPro" id="IPR052705">
    <property type="entry name" value="Gliding_Motility_GTPase"/>
</dbReference>
<proteinExistence type="predicted"/>
<evidence type="ECO:0000313" key="1">
    <source>
        <dbReference type="EMBL" id="SNR61968.1"/>
    </source>
</evidence>
<sequence>MKRRLKVLVAGAFDSGKTTFVKTSNSEGYDGVEVSNFDVEELKEIEGTTTVGLDISNVKIGDKEFLLVGLPGQKRFSFLWDTLGSDFDAIIILHSAEHPVEETKFYIDFFSKTSAWEKAKKLIVLTKTDLYPDFDKQKLASFGIPVLSCDPRNKEEVQGVLQFLYQIALPR</sequence>
<dbReference type="AlphaFoldDB" id="A0A238XTT1"/>
<dbReference type="CDD" id="cd00882">
    <property type="entry name" value="Ras_like_GTPase"/>
    <property type="match status" value="1"/>
</dbReference>
<dbReference type="PANTHER" id="PTHR42708:SF1">
    <property type="entry name" value="GLIDING MOTILITY PROTEIN MGLA"/>
    <property type="match status" value="1"/>
</dbReference>
<dbReference type="PANTHER" id="PTHR42708">
    <property type="entry name" value="ATP/GTP-BINDING PROTEIN-RELATED"/>
    <property type="match status" value="1"/>
</dbReference>
<name>A0A238XTT1_9BACT</name>
<dbReference type="RefSeq" id="WP_089322272.1">
    <property type="nucleotide sequence ID" value="NZ_FZOB01000001.1"/>
</dbReference>
<protein>
    <recommendedName>
        <fullName evidence="3">Signal recognition particle receptor subunit beta, a GTPase</fullName>
    </recommendedName>
</protein>
<keyword evidence="2" id="KW-1185">Reference proteome</keyword>
<organism evidence="1 2">
    <name type="scientific">Desulfurobacterium atlanticum</name>
    <dbReference type="NCBI Taxonomy" id="240169"/>
    <lineage>
        <taxon>Bacteria</taxon>
        <taxon>Pseudomonadati</taxon>
        <taxon>Aquificota</taxon>
        <taxon>Aquificia</taxon>
        <taxon>Desulfurobacteriales</taxon>
        <taxon>Desulfurobacteriaceae</taxon>
        <taxon>Desulfurobacterium</taxon>
    </lineage>
</organism>
<evidence type="ECO:0000313" key="2">
    <source>
        <dbReference type="Proteomes" id="UP000198405"/>
    </source>
</evidence>
<dbReference type="InterPro" id="IPR027417">
    <property type="entry name" value="P-loop_NTPase"/>
</dbReference>
<dbReference type="Proteomes" id="UP000198405">
    <property type="component" value="Unassembled WGS sequence"/>
</dbReference>
<accession>A0A238XTT1</accession>